<feature type="signal peptide" evidence="6">
    <location>
        <begin position="1"/>
        <end position="17"/>
    </location>
</feature>
<comment type="caution">
    <text evidence="7">The sequence shown here is derived from an EMBL/GenBank/DDBJ whole genome shotgun (WGS) entry which is preliminary data.</text>
</comment>
<accession>A0A395MPN7</accession>
<evidence type="ECO:0000256" key="2">
    <source>
        <dbReference type="ARBA" id="ARBA00022645"/>
    </source>
</evidence>
<dbReference type="PROSITE" id="PS00131">
    <property type="entry name" value="CARBOXYPEPT_SER_SER"/>
    <property type="match status" value="1"/>
</dbReference>
<evidence type="ECO:0000256" key="4">
    <source>
        <dbReference type="ARBA" id="ARBA00022801"/>
    </source>
</evidence>
<dbReference type="PRINTS" id="PR00724">
    <property type="entry name" value="CRBOXYPTASEC"/>
</dbReference>
<proteinExistence type="inferred from homology"/>
<dbReference type="Pfam" id="PF00450">
    <property type="entry name" value="Peptidase_S10"/>
    <property type="match status" value="1"/>
</dbReference>
<keyword evidence="5" id="KW-0325">Glycoprotein</keyword>
<dbReference type="InterPro" id="IPR029058">
    <property type="entry name" value="AB_hydrolase_fold"/>
</dbReference>
<sequence length="474" mass="53112">MLFSHFLILFGSSLVTASPTPPSPQQSTEKHGDVVYSVYHHAATRSKLSFVKNSGICETTPGVNQYSGYLSVGEDANMWFWFFESRNRPRTAPLVSWFGGGPGNSAQYGMSTQHGPCEILEDGTDPTLREHSLNTHANVLYIDQPIGSGFSYGDGAKVNSTKLSSPYVWAFLQLWFEAFTEYENRELSVFTESYGGHTGTDIVNYILDKNLEIKNGKTRGDIINVKALSASNAWYDARIQEKANLDFALNNSYRPLINESLHKELMTKYKTEVLPSLEKCDETGTSKDCSAAYQGYLLGIEQPIWTSAMDTYPDWIMADVQPGGVRPPTHHEKYLERSDVQKAIGARVNYTESGGQFGILESGDDPKSFLGELSRIVQDGVQVLIWAGDSDYVCNWVGTKRVADAVDWPRRKEFAEKELKPYKIQGVQKASFKSVKNLHYARVFDAGHNVWWYQPETSLQIMTQFLSEKGLSST</sequence>
<dbReference type="InterPro" id="IPR018202">
    <property type="entry name" value="Ser_caboxypep_ser_AS"/>
</dbReference>
<evidence type="ECO:0000313" key="7">
    <source>
        <dbReference type="EMBL" id="RFN49059.1"/>
    </source>
</evidence>
<dbReference type="GO" id="GO:0000324">
    <property type="term" value="C:fungal-type vacuole"/>
    <property type="evidence" value="ECO:0007669"/>
    <property type="project" value="TreeGrafter"/>
</dbReference>
<dbReference type="AlphaFoldDB" id="A0A395MPN7"/>
<dbReference type="EC" id="3.4.16.-" evidence="6"/>
<dbReference type="Gene3D" id="3.40.50.1820">
    <property type="entry name" value="alpha/beta hydrolase"/>
    <property type="match status" value="1"/>
</dbReference>
<dbReference type="GO" id="GO:0006508">
    <property type="term" value="P:proteolysis"/>
    <property type="evidence" value="ECO:0007669"/>
    <property type="project" value="UniProtKB-KW"/>
</dbReference>
<keyword evidence="6" id="KW-0732">Signal</keyword>
<evidence type="ECO:0000256" key="3">
    <source>
        <dbReference type="ARBA" id="ARBA00022670"/>
    </source>
</evidence>
<dbReference type="Gene3D" id="1.10.287.410">
    <property type="match status" value="1"/>
</dbReference>
<feature type="chain" id="PRO_5017104723" description="Carboxypeptidase" evidence="6">
    <location>
        <begin position="18"/>
        <end position="474"/>
    </location>
</feature>
<name>A0A395MPN7_9HYPO</name>
<dbReference type="EMBL" id="PXXK01000188">
    <property type="protein sequence ID" value="RFN49059.1"/>
    <property type="molecule type" value="Genomic_DNA"/>
</dbReference>
<dbReference type="Proteomes" id="UP000265631">
    <property type="component" value="Unassembled WGS sequence"/>
</dbReference>
<evidence type="ECO:0000256" key="5">
    <source>
        <dbReference type="ARBA" id="ARBA00023180"/>
    </source>
</evidence>
<dbReference type="PANTHER" id="PTHR11802:SF453">
    <property type="entry name" value="S1, PUTATIVE-RELATED"/>
    <property type="match status" value="1"/>
</dbReference>
<dbReference type="GO" id="GO:0004185">
    <property type="term" value="F:serine-type carboxypeptidase activity"/>
    <property type="evidence" value="ECO:0007669"/>
    <property type="project" value="UniProtKB-UniRule"/>
</dbReference>
<dbReference type="SUPFAM" id="SSF53474">
    <property type="entry name" value="alpha/beta-Hydrolases"/>
    <property type="match status" value="1"/>
</dbReference>
<reference evidence="7 8" key="1">
    <citation type="journal article" date="2018" name="PLoS Pathog.">
        <title>Evolution of structural diversity of trichothecenes, a family of toxins produced by plant pathogenic and entomopathogenic fungi.</title>
        <authorList>
            <person name="Proctor R.H."/>
            <person name="McCormick S.P."/>
            <person name="Kim H.S."/>
            <person name="Cardoza R.E."/>
            <person name="Stanley A.M."/>
            <person name="Lindo L."/>
            <person name="Kelly A."/>
            <person name="Brown D.W."/>
            <person name="Lee T."/>
            <person name="Vaughan M.M."/>
            <person name="Alexander N.J."/>
            <person name="Busman M."/>
            <person name="Gutierrez S."/>
        </authorList>
    </citation>
    <scope>NUCLEOTIDE SEQUENCE [LARGE SCALE GENOMIC DNA]</scope>
    <source>
        <strain evidence="7 8">NRRL 13405</strain>
    </source>
</reference>
<evidence type="ECO:0000256" key="1">
    <source>
        <dbReference type="ARBA" id="ARBA00009431"/>
    </source>
</evidence>
<comment type="similarity">
    <text evidence="1 6">Belongs to the peptidase S10 family.</text>
</comment>
<protein>
    <recommendedName>
        <fullName evidence="6">Carboxypeptidase</fullName>
        <ecNumber evidence="6">3.4.16.-</ecNumber>
    </recommendedName>
</protein>
<keyword evidence="8" id="KW-1185">Reference proteome</keyword>
<dbReference type="PANTHER" id="PTHR11802">
    <property type="entry name" value="SERINE PROTEASE FAMILY S10 SERINE CARBOXYPEPTIDASE"/>
    <property type="match status" value="1"/>
</dbReference>
<keyword evidence="4 6" id="KW-0378">Hydrolase</keyword>
<evidence type="ECO:0000256" key="6">
    <source>
        <dbReference type="RuleBase" id="RU361156"/>
    </source>
</evidence>
<organism evidence="7 8">
    <name type="scientific">Fusarium flagelliforme</name>
    <dbReference type="NCBI Taxonomy" id="2675880"/>
    <lineage>
        <taxon>Eukaryota</taxon>
        <taxon>Fungi</taxon>
        <taxon>Dikarya</taxon>
        <taxon>Ascomycota</taxon>
        <taxon>Pezizomycotina</taxon>
        <taxon>Sordariomycetes</taxon>
        <taxon>Hypocreomycetidae</taxon>
        <taxon>Hypocreales</taxon>
        <taxon>Nectriaceae</taxon>
        <taxon>Fusarium</taxon>
        <taxon>Fusarium incarnatum-equiseti species complex</taxon>
    </lineage>
</organism>
<evidence type="ECO:0000313" key="8">
    <source>
        <dbReference type="Proteomes" id="UP000265631"/>
    </source>
</evidence>
<dbReference type="STRING" id="2594813.A0A395MPN7"/>
<gene>
    <name evidence="7" type="ORF">FIE12Z_6699</name>
</gene>
<keyword evidence="3 6" id="KW-0645">Protease</keyword>
<keyword evidence="2 6" id="KW-0121">Carboxypeptidase</keyword>
<dbReference type="InterPro" id="IPR001563">
    <property type="entry name" value="Peptidase_S10"/>
</dbReference>